<dbReference type="Gene3D" id="3.10.320.10">
    <property type="entry name" value="Class II Histocompatibility Antigen, M Beta Chain, Chain B, domain 1"/>
    <property type="match status" value="1"/>
</dbReference>
<dbReference type="GO" id="GO:0019882">
    <property type="term" value="P:antigen processing and presentation"/>
    <property type="evidence" value="ECO:0007669"/>
    <property type="project" value="InterPro"/>
</dbReference>
<dbReference type="InterPro" id="IPR014745">
    <property type="entry name" value="MHC_II_a/b_N"/>
</dbReference>
<dbReference type="Proteomes" id="UP000583164">
    <property type="component" value="Unassembled WGS sequence"/>
</dbReference>
<protein>
    <submittedName>
        <fullName evidence="4">2B11 protein</fullName>
    </submittedName>
</protein>
<dbReference type="Pfam" id="PF00969">
    <property type="entry name" value="MHC_II_beta"/>
    <property type="match status" value="1"/>
</dbReference>
<reference evidence="4 5" key="1">
    <citation type="submission" date="2019-09" db="EMBL/GenBank/DDBJ databases">
        <title>Bird 10,000 Genomes (B10K) Project - Family phase.</title>
        <authorList>
            <person name="Zhang G."/>
        </authorList>
    </citation>
    <scope>NUCLEOTIDE SEQUENCE [LARGE SCALE GENOMIC DNA]</scope>
    <source>
        <strain evidence="4">B10K-DU-001-29</strain>
        <tissue evidence="4">Muscle</tissue>
    </source>
</reference>
<gene>
    <name evidence="4" type="primary">Hladrb1</name>
    <name evidence="4" type="ORF">RHAINO_R10546</name>
</gene>
<dbReference type="InterPro" id="IPR011162">
    <property type="entry name" value="MHC_I/II-like_Ag-recog"/>
</dbReference>
<keyword evidence="1" id="KW-1015">Disulfide bond</keyword>
<dbReference type="InterPro" id="IPR000353">
    <property type="entry name" value="MHC_II_b_N"/>
</dbReference>
<dbReference type="SUPFAM" id="SSF54452">
    <property type="entry name" value="MHC antigen-recognition domain"/>
    <property type="match status" value="1"/>
</dbReference>
<feature type="domain" description="MHC class II beta chain N-terminal" evidence="3">
    <location>
        <begin position="1"/>
        <end position="65"/>
    </location>
</feature>
<accession>A0A7K9LKQ0</accession>
<name>A0A7K9LKQ0_9PASS</name>
<organism evidence="4 5">
    <name type="scientific">Rhabdornis inornatus</name>
    <dbReference type="NCBI Taxonomy" id="237438"/>
    <lineage>
        <taxon>Eukaryota</taxon>
        <taxon>Metazoa</taxon>
        <taxon>Chordata</taxon>
        <taxon>Craniata</taxon>
        <taxon>Vertebrata</taxon>
        <taxon>Euteleostomi</taxon>
        <taxon>Archelosauria</taxon>
        <taxon>Archosauria</taxon>
        <taxon>Dinosauria</taxon>
        <taxon>Saurischia</taxon>
        <taxon>Theropoda</taxon>
        <taxon>Coelurosauria</taxon>
        <taxon>Aves</taxon>
        <taxon>Neognathae</taxon>
        <taxon>Neoaves</taxon>
        <taxon>Telluraves</taxon>
        <taxon>Australaves</taxon>
        <taxon>Passeriformes</taxon>
        <taxon>Rhabdornithidae</taxon>
        <taxon>Rhabdornis</taxon>
    </lineage>
</organism>
<dbReference type="EMBL" id="VWZS01008837">
    <property type="protein sequence ID" value="NXH62595.1"/>
    <property type="molecule type" value="Genomic_DNA"/>
</dbReference>
<dbReference type="AlphaFoldDB" id="A0A7K9LKQ0"/>
<keyword evidence="5" id="KW-1185">Reference proteome</keyword>
<feature type="non-terminal residue" evidence="4">
    <location>
        <position position="1"/>
    </location>
</feature>
<evidence type="ECO:0000256" key="2">
    <source>
        <dbReference type="ARBA" id="ARBA00023180"/>
    </source>
</evidence>
<dbReference type="PANTHER" id="PTHR19944:SF99">
    <property type="entry name" value="HLA CLASS II HISTOCOMPATIBILITY ANTIGEN, DRB1 BETA CHAIN"/>
    <property type="match status" value="1"/>
</dbReference>
<proteinExistence type="predicted"/>
<evidence type="ECO:0000256" key="1">
    <source>
        <dbReference type="ARBA" id="ARBA00023157"/>
    </source>
</evidence>
<dbReference type="GO" id="GO:0042613">
    <property type="term" value="C:MHC class II protein complex"/>
    <property type="evidence" value="ECO:0007669"/>
    <property type="project" value="InterPro"/>
</dbReference>
<evidence type="ECO:0000313" key="4">
    <source>
        <dbReference type="EMBL" id="NXH62595.1"/>
    </source>
</evidence>
<evidence type="ECO:0000259" key="3">
    <source>
        <dbReference type="SMART" id="SM00921"/>
    </source>
</evidence>
<dbReference type="SMART" id="SM00921">
    <property type="entry name" value="MHC_II_beta"/>
    <property type="match status" value="1"/>
</dbReference>
<dbReference type="OrthoDB" id="10043043at2759"/>
<dbReference type="InterPro" id="IPR050160">
    <property type="entry name" value="MHC/Immunoglobulin"/>
</dbReference>
<comment type="caution">
    <text evidence="4">The sequence shown here is derived from an EMBL/GenBank/DDBJ whole genome shotgun (WGS) entry which is preliminary data.</text>
</comment>
<sequence length="84" mass="10072">KVRLLVRNLYNREEYARFDSDVGLYEGFTPFGERNARYWNNNPEIMEQRRTAVDWFCRHNYGVSSPFLVERRVHPSPSQSIPVH</sequence>
<evidence type="ECO:0000313" key="5">
    <source>
        <dbReference type="Proteomes" id="UP000583164"/>
    </source>
</evidence>
<feature type="non-terminal residue" evidence="4">
    <location>
        <position position="84"/>
    </location>
</feature>
<dbReference type="GO" id="GO:0006955">
    <property type="term" value="P:immune response"/>
    <property type="evidence" value="ECO:0007669"/>
    <property type="project" value="InterPro"/>
</dbReference>
<dbReference type="PANTHER" id="PTHR19944">
    <property type="entry name" value="MHC CLASS II-RELATED"/>
    <property type="match status" value="1"/>
</dbReference>
<keyword evidence="2" id="KW-0325">Glycoprotein</keyword>